<feature type="signal peptide" evidence="1">
    <location>
        <begin position="1"/>
        <end position="23"/>
    </location>
</feature>
<gene>
    <name evidence="2" type="ORF">C1SCF055_LOCUS35686</name>
</gene>
<feature type="chain" id="PRO_5043271529" evidence="1">
    <location>
        <begin position="24"/>
        <end position="177"/>
    </location>
</feature>
<dbReference type="EMBL" id="CAMXCT020004802">
    <property type="protein sequence ID" value="CAL1163791.1"/>
    <property type="molecule type" value="Genomic_DNA"/>
</dbReference>
<evidence type="ECO:0000313" key="2">
    <source>
        <dbReference type="EMBL" id="CAI4010416.1"/>
    </source>
</evidence>
<dbReference type="AlphaFoldDB" id="A0A9P1DHS0"/>
<dbReference type="Proteomes" id="UP001152797">
    <property type="component" value="Unassembled WGS sequence"/>
</dbReference>
<accession>A0A9P1DHS0</accession>
<organism evidence="2">
    <name type="scientific">Cladocopium goreaui</name>
    <dbReference type="NCBI Taxonomy" id="2562237"/>
    <lineage>
        <taxon>Eukaryota</taxon>
        <taxon>Sar</taxon>
        <taxon>Alveolata</taxon>
        <taxon>Dinophyceae</taxon>
        <taxon>Suessiales</taxon>
        <taxon>Symbiodiniaceae</taxon>
        <taxon>Cladocopium</taxon>
    </lineage>
</organism>
<name>A0A9P1DHS0_9DINO</name>
<proteinExistence type="predicted"/>
<comment type="caution">
    <text evidence="2">The sequence shown here is derived from an EMBL/GenBank/DDBJ whole genome shotgun (WGS) entry which is preliminary data.</text>
</comment>
<sequence>MTRAGAHPVATLCLALLAPFTAAMRLEPGASELLRSFAAMMEKEQPDPMAEMKMPQSLTKVEAAFSHLNDSNVSFEDQAKEQVASMINAGKTLVQNEEVDDPKSFLARGQTCKRKCQKKMKKHMGNTCEHLEFQLEKAKEVDHAHLIDSVKNALSVCKTSAKHHQEYCTWKCWREEL</sequence>
<evidence type="ECO:0000313" key="4">
    <source>
        <dbReference type="Proteomes" id="UP001152797"/>
    </source>
</evidence>
<protein>
    <submittedName>
        <fullName evidence="2">Uncharacterized protein</fullName>
    </submittedName>
</protein>
<evidence type="ECO:0000313" key="3">
    <source>
        <dbReference type="EMBL" id="CAL4797728.1"/>
    </source>
</evidence>
<evidence type="ECO:0000256" key="1">
    <source>
        <dbReference type="SAM" id="SignalP"/>
    </source>
</evidence>
<keyword evidence="4" id="KW-1185">Reference proteome</keyword>
<reference evidence="3 4" key="2">
    <citation type="submission" date="2024-05" db="EMBL/GenBank/DDBJ databases">
        <authorList>
            <person name="Chen Y."/>
            <person name="Shah S."/>
            <person name="Dougan E. K."/>
            <person name="Thang M."/>
            <person name="Chan C."/>
        </authorList>
    </citation>
    <scope>NUCLEOTIDE SEQUENCE [LARGE SCALE GENOMIC DNA]</scope>
</reference>
<reference evidence="2" key="1">
    <citation type="submission" date="2022-10" db="EMBL/GenBank/DDBJ databases">
        <authorList>
            <person name="Chen Y."/>
            <person name="Dougan E. K."/>
            <person name="Chan C."/>
            <person name="Rhodes N."/>
            <person name="Thang M."/>
        </authorList>
    </citation>
    <scope>NUCLEOTIDE SEQUENCE</scope>
</reference>
<dbReference type="EMBL" id="CAMXCT010004802">
    <property type="protein sequence ID" value="CAI4010416.1"/>
    <property type="molecule type" value="Genomic_DNA"/>
</dbReference>
<keyword evidence="1" id="KW-0732">Signal</keyword>
<dbReference type="EMBL" id="CAMXCT030004802">
    <property type="protein sequence ID" value="CAL4797728.1"/>
    <property type="molecule type" value="Genomic_DNA"/>
</dbReference>
<dbReference type="OrthoDB" id="433284at2759"/>